<gene>
    <name evidence="5" type="ORF">F0U47_04055</name>
</gene>
<protein>
    <submittedName>
        <fullName evidence="5">Polyprenol monophosphomannose synthase</fullName>
    </submittedName>
</protein>
<proteinExistence type="inferred from homology"/>
<dbReference type="CDD" id="cd06442">
    <property type="entry name" value="DPM1_like"/>
    <property type="match status" value="1"/>
</dbReference>
<comment type="similarity">
    <text evidence="1">Belongs to the glycosyltransferase 2 family.</text>
</comment>
<dbReference type="Proteomes" id="UP000324351">
    <property type="component" value="Unassembled WGS sequence"/>
</dbReference>
<feature type="domain" description="Glycosyltransferase 2-like" evidence="4">
    <location>
        <begin position="34"/>
        <end position="198"/>
    </location>
</feature>
<organism evidence="5 6">
    <name type="scientific">Nocardioides antri</name>
    <dbReference type="NCBI Taxonomy" id="2607659"/>
    <lineage>
        <taxon>Bacteria</taxon>
        <taxon>Bacillati</taxon>
        <taxon>Actinomycetota</taxon>
        <taxon>Actinomycetes</taxon>
        <taxon>Propionibacteriales</taxon>
        <taxon>Nocardioidaceae</taxon>
        <taxon>Nocardioides</taxon>
    </lineage>
</organism>
<accession>A0A5B1MA82</accession>
<keyword evidence="2" id="KW-0328">Glycosyltransferase</keyword>
<evidence type="ECO:0000256" key="3">
    <source>
        <dbReference type="ARBA" id="ARBA00022679"/>
    </source>
</evidence>
<dbReference type="PANTHER" id="PTHR43398">
    <property type="entry name" value="DOLICHOL-PHOSPHATE MANNOSYLTRANSFERASE SUBUNIT 1"/>
    <property type="match status" value="1"/>
</dbReference>
<dbReference type="PANTHER" id="PTHR43398:SF1">
    <property type="entry name" value="DOLICHOL-PHOSPHATE MANNOSYLTRANSFERASE SUBUNIT 1"/>
    <property type="match status" value="1"/>
</dbReference>
<evidence type="ECO:0000313" key="5">
    <source>
        <dbReference type="EMBL" id="KAA1429366.1"/>
    </source>
</evidence>
<dbReference type="Pfam" id="PF00535">
    <property type="entry name" value="Glycos_transf_2"/>
    <property type="match status" value="1"/>
</dbReference>
<reference evidence="5 6" key="2">
    <citation type="submission" date="2019-09" db="EMBL/GenBank/DDBJ databases">
        <authorList>
            <person name="Jin C."/>
        </authorList>
    </citation>
    <scope>NUCLEOTIDE SEQUENCE [LARGE SCALE GENOMIC DNA]</scope>
    <source>
        <strain evidence="5 6">BN140041</strain>
    </source>
</reference>
<comment type="caution">
    <text evidence="5">The sequence shown here is derived from an EMBL/GenBank/DDBJ whole genome shotgun (WGS) entry which is preliminary data.</text>
</comment>
<dbReference type="GO" id="GO:0009247">
    <property type="term" value="P:glycolipid biosynthetic process"/>
    <property type="evidence" value="ECO:0007669"/>
    <property type="project" value="TreeGrafter"/>
</dbReference>
<dbReference type="GO" id="GO:0016020">
    <property type="term" value="C:membrane"/>
    <property type="evidence" value="ECO:0007669"/>
    <property type="project" value="GOC"/>
</dbReference>
<dbReference type="InterPro" id="IPR001173">
    <property type="entry name" value="Glyco_trans_2-like"/>
</dbReference>
<reference evidence="5 6" key="1">
    <citation type="submission" date="2019-09" db="EMBL/GenBank/DDBJ databases">
        <title>Nocardioides panacisoli sp. nov., isolated from the soil of a ginseng field.</title>
        <authorList>
            <person name="Cho C."/>
        </authorList>
    </citation>
    <scope>NUCLEOTIDE SEQUENCE [LARGE SCALE GENOMIC DNA]</scope>
    <source>
        <strain evidence="5 6">BN140041</strain>
    </source>
</reference>
<dbReference type="SUPFAM" id="SSF53448">
    <property type="entry name" value="Nucleotide-diphospho-sugar transferases"/>
    <property type="match status" value="1"/>
</dbReference>
<dbReference type="FunFam" id="3.90.550.10:FF:000122">
    <property type="entry name" value="Dolichol-phosphate mannosyltransferase subunit 1"/>
    <property type="match status" value="1"/>
</dbReference>
<dbReference type="EMBL" id="VUJW01000001">
    <property type="protein sequence ID" value="KAA1429366.1"/>
    <property type="molecule type" value="Genomic_DNA"/>
</dbReference>
<evidence type="ECO:0000313" key="6">
    <source>
        <dbReference type="Proteomes" id="UP000324351"/>
    </source>
</evidence>
<evidence type="ECO:0000256" key="1">
    <source>
        <dbReference type="ARBA" id="ARBA00006739"/>
    </source>
</evidence>
<dbReference type="AlphaFoldDB" id="A0A5B1MA82"/>
<dbReference type="InterPro" id="IPR039528">
    <property type="entry name" value="DPM1-like"/>
</dbReference>
<dbReference type="InterPro" id="IPR029044">
    <property type="entry name" value="Nucleotide-diphossugar_trans"/>
</dbReference>
<dbReference type="GO" id="GO:0004582">
    <property type="term" value="F:dolichyl-phosphate beta-D-mannosyltransferase activity"/>
    <property type="evidence" value="ECO:0007669"/>
    <property type="project" value="InterPro"/>
</dbReference>
<keyword evidence="3" id="KW-0808">Transferase</keyword>
<dbReference type="Gene3D" id="3.90.550.10">
    <property type="entry name" value="Spore Coat Polysaccharide Biosynthesis Protein SpsA, Chain A"/>
    <property type="match status" value="1"/>
</dbReference>
<name>A0A5B1MA82_9ACTN</name>
<sequence>MRSPRRPRLRVRLQLAENVTTGGDAVAGLGRVVVVVPTYDEAANLAWIVGRLRRAQPALDVLVVDDNSPDGTGEIADGLAAADPHVHVLHRTAKGGLGAAYLAGFAWALAAGYDVVGEMDADGSHQPEQLHRLLQALRSADLVIGSRWVPGGSVVNWPRRREALSRGGNLYVRLLLGIDIRDATAGYRLFRREALEKIDLASVRSTGYVFQTDLVTRCLRAGLVVREVPIEFIERVRGESKMSSQVALESLKRITQWGIRERWEHARARARNRSSSTLEA</sequence>
<evidence type="ECO:0000259" key="4">
    <source>
        <dbReference type="Pfam" id="PF00535"/>
    </source>
</evidence>
<evidence type="ECO:0000256" key="2">
    <source>
        <dbReference type="ARBA" id="ARBA00022676"/>
    </source>
</evidence>
<keyword evidence="6" id="KW-1185">Reference proteome</keyword>